<reference evidence="2" key="1">
    <citation type="journal article" date="2010" name="Genome Res.">
        <title>Population genomic sequencing of Coccidioides fungi reveals recent hybridization and transposon control.</title>
        <authorList>
            <person name="Neafsey D.E."/>
            <person name="Barker B.M."/>
            <person name="Sharpton T.J."/>
            <person name="Stajich J.E."/>
            <person name="Park D.J."/>
            <person name="Whiston E."/>
            <person name="Hung C.-Y."/>
            <person name="McMahan C."/>
            <person name="White J."/>
            <person name="Sykes S."/>
            <person name="Heiman D."/>
            <person name="Young S."/>
            <person name="Zeng Q."/>
            <person name="Abouelleil A."/>
            <person name="Aftuck L."/>
            <person name="Bessette D."/>
            <person name="Brown A."/>
            <person name="FitzGerald M."/>
            <person name="Lui A."/>
            <person name="Macdonald J.P."/>
            <person name="Priest M."/>
            <person name="Orbach M.J."/>
            <person name="Galgiani J.N."/>
            <person name="Kirkland T.N."/>
            <person name="Cole G.T."/>
            <person name="Birren B.W."/>
            <person name="Henn M.R."/>
            <person name="Taylor J.W."/>
            <person name="Rounsley S.D."/>
        </authorList>
    </citation>
    <scope>NUCLEOTIDE SEQUENCE [LARGE SCALE GENOMIC DNA]</scope>
    <source>
        <strain evidence="2">RMSCC 2394</strain>
    </source>
</reference>
<dbReference type="AlphaFoldDB" id="A0A0J6Y3T2"/>
<dbReference type="Proteomes" id="UP000054565">
    <property type="component" value="Unassembled WGS sequence"/>
</dbReference>
<dbReference type="EMBL" id="DS028093">
    <property type="protein sequence ID" value="KMP01293.1"/>
    <property type="molecule type" value="Genomic_DNA"/>
</dbReference>
<protein>
    <submittedName>
        <fullName evidence="1">Uncharacterized protein</fullName>
    </submittedName>
</protein>
<proteinExistence type="predicted"/>
<sequence length="112" mass="12624">MWSPGLSNVIFGNEVALLNLGKLLPDLQVRRAVTVQTLPYASALGRSLEARRGKRGSGFYVHTNACSLASSRFRPFQQDHFCGNEEDRVKITTLEKSWPAYPWLMIPIECLE</sequence>
<name>A0A0J6Y3T2_COCIT</name>
<evidence type="ECO:0000313" key="2">
    <source>
        <dbReference type="Proteomes" id="UP000054565"/>
    </source>
</evidence>
<gene>
    <name evidence="1" type="ORF">CIRG_01433</name>
</gene>
<accession>A0A0J6Y3T2</accession>
<evidence type="ECO:0000313" key="1">
    <source>
        <dbReference type="EMBL" id="KMP01293.1"/>
    </source>
</evidence>
<organism evidence="1 2">
    <name type="scientific">Coccidioides immitis RMSCC 2394</name>
    <dbReference type="NCBI Taxonomy" id="404692"/>
    <lineage>
        <taxon>Eukaryota</taxon>
        <taxon>Fungi</taxon>
        <taxon>Dikarya</taxon>
        <taxon>Ascomycota</taxon>
        <taxon>Pezizomycotina</taxon>
        <taxon>Eurotiomycetes</taxon>
        <taxon>Eurotiomycetidae</taxon>
        <taxon>Onygenales</taxon>
        <taxon>Onygenaceae</taxon>
        <taxon>Coccidioides</taxon>
    </lineage>
</organism>